<dbReference type="Gene3D" id="2.130.10.10">
    <property type="entry name" value="YVTN repeat-like/Quinoprotein amine dehydrogenase"/>
    <property type="match status" value="4"/>
</dbReference>
<proteinExistence type="predicted"/>
<feature type="domain" description="Secretion system C-terminal sorting" evidence="3">
    <location>
        <begin position="1066"/>
        <end position="1136"/>
    </location>
</feature>
<sequence length="1138" mass="123482">MRLSLLSLLLICSISTYGQSLQKNAPWMGVNTDSKNAKKTLQEITAAAEAYFNTIDRNKKGSGLKPYERWKYRSSHFLNPDGTIATSKDLFTAWEQKNAMNATQRAANDVSAWSSVGPFTHTNTASWSAGQGRVNTVAVDPSNSNTYYVGAPAGGIWKSTDAGVNWTPLTDYLPQIGVSGIAVHPTDSNTIYIATGDDDAGDSSAIGVWKSTDGGATWNNTGALSGNPNSMNEIYIHPDNHETVLVATSSGVHKTINGGTTWTRKLVANMEDLKMKPNDPTTWYAASGNTFYRSTDSGENFVSITIAGFSNSRRIVIDVTPANPNIVYFLSSSTSNAFNGVYKSTNSGASFTKTFENDDIFQSSQAWYDLAFTVSDTDPDILFVGVLNIWRSTNGGDNFTKINDWNAPNAASYTHADIHFMRYIDGKFFAGTDGGVYVSTNNGSNFTDLTKNIAIGQFYRISVAAQNSGNIVGGLQDNGGYAYYQNSWSNYFGADGMDCSVNPLDPKNYFGFIQYGGSLYETKDGGLTRTGGVGAPSSETGANDSGGRWVTPMVSNSQGVIHAGYANLYKLENGAWTRLSNETFFGDLQHIEIDPKDDNNIYVSMSGDLYKSTDAGATFSQLTFSNGTINSIEVSNTDGNTAWIVTNNAVYKTTNLLGTTPTFTNITDNLPSESKLVLRHHERSGNNTVYLGTSLGVYTISDDLTEWEAFDNDLPNVAIRDLEVNEEDAKLIAATYGRGVWETAIPETTPAVEIRLLSINAPTDQINCSTSISPNITVKNKGTNAITDIAVNYTVDNDPTNVYNWSGSIAAGQTEAISIPSFIVSTGGHSITVEVVTTGDTYASNNTASTNFLSNNFNSSPITPNGFEDDVTDVLVNETTGSTSDALWEIARPRKNLLNGAPTGNKAYITGATDNYPDNTVSYLYTNCYDLTTVSNPVLAFKMGFDIENNWDYLLVEYSTNGGQNWNILGDASDSNWYNSASTANGLPGKQWTGEGENANPAGNTNADYNDYSYDLSAFTAEPSIVFRFKFFTDQAQNEEGVVIDDLVINGVLSVSNEELLQSLAIYPNPSNDTFNISWNSNEKAEISVYNYLGKLILKEKSTLSNSHAIHLQGYSKGLYLLKIVTDNKQAIKKIILE</sequence>
<dbReference type="EMBL" id="JAVTTO010000003">
    <property type="protein sequence ID" value="MDT7832640.1"/>
    <property type="molecule type" value="Genomic_DNA"/>
</dbReference>
<feature type="signal peptide" evidence="2">
    <location>
        <begin position="1"/>
        <end position="18"/>
    </location>
</feature>
<dbReference type="Pfam" id="PF18962">
    <property type="entry name" value="Por_Secre_tail"/>
    <property type="match status" value="1"/>
</dbReference>
<evidence type="ECO:0000313" key="4">
    <source>
        <dbReference type="EMBL" id="MDT7832640.1"/>
    </source>
</evidence>
<dbReference type="Gene3D" id="2.60.120.260">
    <property type="entry name" value="Galactose-binding domain-like"/>
    <property type="match status" value="1"/>
</dbReference>
<dbReference type="SUPFAM" id="SSF110296">
    <property type="entry name" value="Oligoxyloglucan reducing end-specific cellobiohydrolase"/>
    <property type="match status" value="2"/>
</dbReference>
<dbReference type="InterPro" id="IPR013783">
    <property type="entry name" value="Ig-like_fold"/>
</dbReference>
<dbReference type="PANTHER" id="PTHR43739">
    <property type="entry name" value="XYLOGLUCANASE (EUROFUNG)"/>
    <property type="match status" value="1"/>
</dbReference>
<dbReference type="Proteomes" id="UP001257277">
    <property type="component" value="Unassembled WGS sequence"/>
</dbReference>
<dbReference type="RefSeq" id="WP_349241898.1">
    <property type="nucleotide sequence ID" value="NZ_JAVTTO010000003.1"/>
</dbReference>
<dbReference type="Pfam" id="PF20773">
    <property type="entry name" value="InhA-like_MAM"/>
    <property type="match status" value="1"/>
</dbReference>
<accession>A0ABU3LFX9</accession>
<dbReference type="CDD" id="cd15482">
    <property type="entry name" value="Sialidase_non-viral"/>
    <property type="match status" value="1"/>
</dbReference>
<dbReference type="Gene3D" id="2.60.40.10">
    <property type="entry name" value="Immunoglobulins"/>
    <property type="match status" value="1"/>
</dbReference>
<dbReference type="PANTHER" id="PTHR43739:SF5">
    <property type="entry name" value="EXO-ALPHA-SIALIDASE"/>
    <property type="match status" value="1"/>
</dbReference>
<evidence type="ECO:0000256" key="1">
    <source>
        <dbReference type="ARBA" id="ARBA00022729"/>
    </source>
</evidence>
<keyword evidence="1 2" id="KW-0732">Signal</keyword>
<dbReference type="InterPro" id="IPR026444">
    <property type="entry name" value="Secre_tail"/>
</dbReference>
<comment type="caution">
    <text evidence="4">The sequence shown here is derived from an EMBL/GenBank/DDBJ whole genome shotgun (WGS) entry which is preliminary data.</text>
</comment>
<evidence type="ECO:0000259" key="3">
    <source>
        <dbReference type="Pfam" id="PF18962"/>
    </source>
</evidence>
<dbReference type="InterPro" id="IPR052025">
    <property type="entry name" value="Xyloglucanase_GH74"/>
</dbReference>
<evidence type="ECO:0000256" key="2">
    <source>
        <dbReference type="SAM" id="SignalP"/>
    </source>
</evidence>
<keyword evidence="5" id="KW-1185">Reference proteome</keyword>
<organism evidence="4 5">
    <name type="scientific">Asprobacillus argus</name>
    <dbReference type="NCBI Taxonomy" id="3076534"/>
    <lineage>
        <taxon>Bacteria</taxon>
        <taxon>Pseudomonadati</taxon>
        <taxon>Bacteroidota</taxon>
        <taxon>Flavobacteriia</taxon>
        <taxon>Flavobacteriales</taxon>
        <taxon>Flavobacteriaceae</taxon>
        <taxon>Asprobacillus</taxon>
    </lineage>
</organism>
<dbReference type="InterPro" id="IPR015943">
    <property type="entry name" value="WD40/YVTN_repeat-like_dom_sf"/>
</dbReference>
<dbReference type="NCBIfam" id="TIGR04183">
    <property type="entry name" value="Por_Secre_tail"/>
    <property type="match status" value="1"/>
</dbReference>
<protein>
    <submittedName>
        <fullName evidence="4">T9SS type A sorting domain-containing protein</fullName>
    </submittedName>
</protein>
<name>A0ABU3LFX9_9FLAO</name>
<gene>
    <name evidence="4" type="ORF">RQM59_09625</name>
</gene>
<evidence type="ECO:0000313" key="5">
    <source>
        <dbReference type="Proteomes" id="UP001257277"/>
    </source>
</evidence>
<feature type="chain" id="PRO_5045924894" evidence="2">
    <location>
        <begin position="19"/>
        <end position="1138"/>
    </location>
</feature>
<reference evidence="4 5" key="1">
    <citation type="submission" date="2023-09" db="EMBL/GenBank/DDBJ databases">
        <title>Novel taxa isolated from Blanes Bay.</title>
        <authorList>
            <person name="Rey-Velasco X."/>
            <person name="Lucena T."/>
        </authorList>
    </citation>
    <scope>NUCLEOTIDE SEQUENCE [LARGE SCALE GENOMIC DNA]</scope>
    <source>
        <strain evidence="4 5">S356</strain>
    </source>
</reference>